<feature type="domain" description="Coenzyme Q-binding protein COQ10 START" evidence="2">
    <location>
        <begin position="10"/>
        <end position="111"/>
    </location>
</feature>
<feature type="compositionally biased region" description="Low complexity" evidence="1">
    <location>
        <begin position="264"/>
        <end position="276"/>
    </location>
</feature>
<dbReference type="EMBL" id="RJKL01000001">
    <property type="protein sequence ID" value="ROP31748.1"/>
    <property type="molecule type" value="Genomic_DNA"/>
</dbReference>
<dbReference type="Pfam" id="PF03364">
    <property type="entry name" value="Polyketide_cyc"/>
    <property type="match status" value="1"/>
</dbReference>
<dbReference type="InterPro" id="IPR023393">
    <property type="entry name" value="START-like_dom_sf"/>
</dbReference>
<evidence type="ECO:0000313" key="4">
    <source>
        <dbReference type="Proteomes" id="UP000271683"/>
    </source>
</evidence>
<dbReference type="InterPro" id="IPR047137">
    <property type="entry name" value="ORF3"/>
</dbReference>
<feature type="region of interest" description="Disordered" evidence="1">
    <location>
        <begin position="169"/>
        <end position="301"/>
    </location>
</feature>
<dbReference type="AlphaFoldDB" id="A0A3N1GNF4"/>
<gene>
    <name evidence="3" type="ORF">EDD30_4671</name>
</gene>
<reference evidence="3 4" key="1">
    <citation type="submission" date="2018-11" db="EMBL/GenBank/DDBJ databases">
        <title>Sequencing the genomes of 1000 actinobacteria strains.</title>
        <authorList>
            <person name="Klenk H.-P."/>
        </authorList>
    </citation>
    <scope>NUCLEOTIDE SEQUENCE [LARGE SCALE GENOMIC DNA]</scope>
    <source>
        <strain evidence="3 4">DSM 43634</strain>
    </source>
</reference>
<sequence>MSLVQQAVEISAPLHTVYEQLATFENYPRFMTGVERVTPMGNDQTHWIMDVDGQRREFDAQITECSLDERVSWSAVDGPLLAETITLRPMGETRTQIVAQLEADVAFLLPSDRHGQETLSRRLKADLNAFKGLIEAGKLGDAGNLGGASSKNMAGSAFASPASVAARARGGRARPGAGWGTSAGEFSNARSDSLGTLRPNAATAPLGMPTAGPPVDITSAPGIDDPHDLDEILAPGRRIVGSPTVRGGAAGTRPAVRDAAGTRKAGQGSASAQMGGKAMGTRDGRGDGMIHEEERGSAHDW</sequence>
<evidence type="ECO:0000313" key="3">
    <source>
        <dbReference type="EMBL" id="ROP31748.1"/>
    </source>
</evidence>
<dbReference type="CDD" id="cd07817">
    <property type="entry name" value="SRPBCC_8"/>
    <property type="match status" value="1"/>
</dbReference>
<dbReference type="RefSeq" id="WP_123678469.1">
    <property type="nucleotide sequence ID" value="NZ_RJKL01000001.1"/>
</dbReference>
<dbReference type="Gene3D" id="3.30.530.20">
    <property type="match status" value="1"/>
</dbReference>
<dbReference type="InterPro" id="IPR005031">
    <property type="entry name" value="COQ10_START"/>
</dbReference>
<accession>A0A3N1GNF4</accession>
<proteinExistence type="predicted"/>
<feature type="compositionally biased region" description="Basic and acidic residues" evidence="1">
    <location>
        <begin position="280"/>
        <end position="301"/>
    </location>
</feature>
<dbReference type="PANTHER" id="PTHR33824">
    <property type="entry name" value="POLYKETIDE CYCLASE/DEHYDRASE AND LIPID TRANSPORT SUPERFAMILY PROTEIN"/>
    <property type="match status" value="1"/>
</dbReference>
<evidence type="ECO:0000256" key="1">
    <source>
        <dbReference type="SAM" id="MobiDB-lite"/>
    </source>
</evidence>
<dbReference type="PANTHER" id="PTHR33824:SF7">
    <property type="entry name" value="POLYKETIDE CYCLASE_DEHYDRASE AND LIPID TRANSPORT SUPERFAMILY PROTEIN"/>
    <property type="match status" value="1"/>
</dbReference>
<evidence type="ECO:0000259" key="2">
    <source>
        <dbReference type="Pfam" id="PF03364"/>
    </source>
</evidence>
<protein>
    <submittedName>
        <fullName evidence="3">Polyketide cyclase/dehydrase/lipid transport protein</fullName>
    </submittedName>
</protein>
<organism evidence="3 4">
    <name type="scientific">Couchioplanes caeruleus</name>
    <dbReference type="NCBI Taxonomy" id="56438"/>
    <lineage>
        <taxon>Bacteria</taxon>
        <taxon>Bacillati</taxon>
        <taxon>Actinomycetota</taxon>
        <taxon>Actinomycetes</taxon>
        <taxon>Micromonosporales</taxon>
        <taxon>Micromonosporaceae</taxon>
        <taxon>Couchioplanes</taxon>
    </lineage>
</organism>
<dbReference type="SUPFAM" id="SSF55961">
    <property type="entry name" value="Bet v1-like"/>
    <property type="match status" value="1"/>
</dbReference>
<name>A0A3N1GNF4_9ACTN</name>
<feature type="compositionally biased region" description="Polar residues" evidence="1">
    <location>
        <begin position="184"/>
        <end position="194"/>
    </location>
</feature>
<comment type="caution">
    <text evidence="3">The sequence shown here is derived from an EMBL/GenBank/DDBJ whole genome shotgun (WGS) entry which is preliminary data.</text>
</comment>
<dbReference type="Proteomes" id="UP000271683">
    <property type="component" value="Unassembled WGS sequence"/>
</dbReference>
<dbReference type="OrthoDB" id="3695445at2"/>